<gene>
    <name evidence="1" type="ORF">THAOC_29342</name>
</gene>
<comment type="caution">
    <text evidence="1">The sequence shown here is derived from an EMBL/GenBank/DDBJ whole genome shotgun (WGS) entry which is preliminary data.</text>
</comment>
<dbReference type="AlphaFoldDB" id="K0RGP2"/>
<dbReference type="Proteomes" id="UP000266841">
    <property type="component" value="Unassembled WGS sequence"/>
</dbReference>
<organism evidence="1 2">
    <name type="scientific">Thalassiosira oceanica</name>
    <name type="common">Marine diatom</name>
    <dbReference type="NCBI Taxonomy" id="159749"/>
    <lineage>
        <taxon>Eukaryota</taxon>
        <taxon>Sar</taxon>
        <taxon>Stramenopiles</taxon>
        <taxon>Ochrophyta</taxon>
        <taxon>Bacillariophyta</taxon>
        <taxon>Coscinodiscophyceae</taxon>
        <taxon>Thalassiosirophycidae</taxon>
        <taxon>Thalassiosirales</taxon>
        <taxon>Thalassiosiraceae</taxon>
        <taxon>Thalassiosira</taxon>
    </lineage>
</organism>
<reference evidence="1 2" key="1">
    <citation type="journal article" date="2012" name="Genome Biol.">
        <title>Genome and low-iron response of an oceanic diatom adapted to chronic iron limitation.</title>
        <authorList>
            <person name="Lommer M."/>
            <person name="Specht M."/>
            <person name="Roy A.S."/>
            <person name="Kraemer L."/>
            <person name="Andreson R."/>
            <person name="Gutowska M.A."/>
            <person name="Wolf J."/>
            <person name="Bergner S.V."/>
            <person name="Schilhabel M.B."/>
            <person name="Klostermeier U.C."/>
            <person name="Beiko R.G."/>
            <person name="Rosenstiel P."/>
            <person name="Hippler M."/>
            <person name="Laroche J."/>
        </authorList>
    </citation>
    <scope>NUCLEOTIDE SEQUENCE [LARGE SCALE GENOMIC DNA]</scope>
    <source>
        <strain evidence="1 2">CCMP1005</strain>
    </source>
</reference>
<sequence length="74" mass="8023">MQDRWASASAATAKLEAPDSAAAAANFAVAAEADAHLSCMLERHSVESRLIVRNITFDLAEATLLLETLTWIFF</sequence>
<accession>K0RGP2</accession>
<evidence type="ECO:0000313" key="2">
    <source>
        <dbReference type="Proteomes" id="UP000266841"/>
    </source>
</evidence>
<keyword evidence="2" id="KW-1185">Reference proteome</keyword>
<proteinExistence type="predicted"/>
<dbReference type="EMBL" id="AGNL01041556">
    <property type="protein sequence ID" value="EJK51479.1"/>
    <property type="molecule type" value="Genomic_DNA"/>
</dbReference>
<name>K0RGP2_THAOC</name>
<protein>
    <submittedName>
        <fullName evidence="1">Uncharacterized protein</fullName>
    </submittedName>
</protein>
<evidence type="ECO:0000313" key="1">
    <source>
        <dbReference type="EMBL" id="EJK51479.1"/>
    </source>
</evidence>